<protein>
    <submittedName>
        <fullName evidence="1">Alpha/beta hydrolase</fullName>
    </submittedName>
</protein>
<dbReference type="AlphaFoldDB" id="A0AAU7CCJ0"/>
<sequence>MLMIPRGADAVRGSSRPGIFTEVELDRYRIAWSEPGAITAMINWYRAAIRNRPSPPPDPRIHVPTMVIWGEKDSFLNQGGAKASLEQCGRGRLEVLEEATDWVHHEEPERVNRLLIGFLRSEIEPSR</sequence>
<dbReference type="GO" id="GO:0016787">
    <property type="term" value="F:hydrolase activity"/>
    <property type="evidence" value="ECO:0007669"/>
    <property type="project" value="UniProtKB-KW"/>
</dbReference>
<dbReference type="PANTHER" id="PTHR43329">
    <property type="entry name" value="EPOXIDE HYDROLASE"/>
    <property type="match status" value="1"/>
</dbReference>
<dbReference type="InterPro" id="IPR029058">
    <property type="entry name" value="AB_hydrolase_fold"/>
</dbReference>
<keyword evidence="1" id="KW-0378">Hydrolase</keyword>
<evidence type="ECO:0000313" key="1">
    <source>
        <dbReference type="EMBL" id="XBH02850.1"/>
    </source>
</evidence>
<organism evidence="1">
    <name type="scientific">Singulisphaera sp. Ch08</name>
    <dbReference type="NCBI Taxonomy" id="3120278"/>
    <lineage>
        <taxon>Bacteria</taxon>
        <taxon>Pseudomonadati</taxon>
        <taxon>Planctomycetota</taxon>
        <taxon>Planctomycetia</taxon>
        <taxon>Isosphaerales</taxon>
        <taxon>Isosphaeraceae</taxon>
        <taxon>Singulisphaera</taxon>
    </lineage>
</organism>
<name>A0AAU7CCJ0_9BACT</name>
<proteinExistence type="predicted"/>
<accession>A0AAU7CCJ0</accession>
<reference evidence="1" key="1">
    <citation type="submission" date="2024-05" db="EMBL/GenBank/DDBJ databases">
        <title>Planctomycetes of the genus Singulisphaera possess chitinolytic capabilities.</title>
        <authorList>
            <person name="Ivanova A."/>
        </authorList>
    </citation>
    <scope>NUCLEOTIDE SEQUENCE</scope>
    <source>
        <strain evidence="1">Ch08T</strain>
    </source>
</reference>
<dbReference type="Gene3D" id="3.40.50.1820">
    <property type="entry name" value="alpha/beta hydrolase"/>
    <property type="match status" value="1"/>
</dbReference>
<dbReference type="EMBL" id="CP155447">
    <property type="protein sequence ID" value="XBH02850.1"/>
    <property type="molecule type" value="Genomic_DNA"/>
</dbReference>
<dbReference type="RefSeq" id="WP_406695591.1">
    <property type="nucleotide sequence ID" value="NZ_CP155447.1"/>
</dbReference>
<gene>
    <name evidence="1" type="ORF">V5E97_31740</name>
</gene>
<dbReference type="SUPFAM" id="SSF53474">
    <property type="entry name" value="alpha/beta-Hydrolases"/>
    <property type="match status" value="1"/>
</dbReference>